<feature type="region of interest" description="Disordered" evidence="1">
    <location>
        <begin position="76"/>
        <end position="97"/>
    </location>
</feature>
<feature type="region of interest" description="Disordered" evidence="1">
    <location>
        <begin position="136"/>
        <end position="170"/>
    </location>
</feature>
<sequence>MKFIPLTQHFETVAMLYEKCAAISEQLEMFQKQSTLQISNGQIESDDTQQLQKNSLKKVKKSKIKQKKQNKQAILIEENNDRITMDKKKPKKSPKIIEKKVPKQKVQFTCNHCNKIFESSKVYNKHRYQLKYRQNQLKKKQQKLNKNDSNQIEQPQNKRKRLNNKKNGVL</sequence>
<evidence type="ECO:0000313" key="2">
    <source>
        <dbReference type="EMBL" id="CAD8087448.1"/>
    </source>
</evidence>
<dbReference type="Proteomes" id="UP000692954">
    <property type="component" value="Unassembled WGS sequence"/>
</dbReference>
<dbReference type="AlphaFoldDB" id="A0A8S1N3N8"/>
<name>A0A8S1N3N8_9CILI</name>
<reference evidence="2" key="1">
    <citation type="submission" date="2021-01" db="EMBL/GenBank/DDBJ databases">
        <authorList>
            <consortium name="Genoscope - CEA"/>
            <person name="William W."/>
        </authorList>
    </citation>
    <scope>NUCLEOTIDE SEQUENCE</scope>
</reference>
<dbReference type="OrthoDB" id="308012at2759"/>
<proteinExistence type="predicted"/>
<dbReference type="EMBL" id="CAJJDN010000051">
    <property type="protein sequence ID" value="CAD8087448.1"/>
    <property type="molecule type" value="Genomic_DNA"/>
</dbReference>
<gene>
    <name evidence="2" type="ORF">PSON_ATCC_30995.1.T0510186</name>
</gene>
<protein>
    <recommendedName>
        <fullName evidence="4">C2H2-type domain-containing protein</fullName>
    </recommendedName>
</protein>
<evidence type="ECO:0000313" key="3">
    <source>
        <dbReference type="Proteomes" id="UP000692954"/>
    </source>
</evidence>
<evidence type="ECO:0000256" key="1">
    <source>
        <dbReference type="SAM" id="MobiDB-lite"/>
    </source>
</evidence>
<accession>A0A8S1N3N8</accession>
<evidence type="ECO:0008006" key="4">
    <source>
        <dbReference type="Google" id="ProtNLM"/>
    </source>
</evidence>
<organism evidence="2 3">
    <name type="scientific">Paramecium sonneborni</name>
    <dbReference type="NCBI Taxonomy" id="65129"/>
    <lineage>
        <taxon>Eukaryota</taxon>
        <taxon>Sar</taxon>
        <taxon>Alveolata</taxon>
        <taxon>Ciliophora</taxon>
        <taxon>Intramacronucleata</taxon>
        <taxon>Oligohymenophorea</taxon>
        <taxon>Peniculida</taxon>
        <taxon>Parameciidae</taxon>
        <taxon>Paramecium</taxon>
    </lineage>
</organism>
<comment type="caution">
    <text evidence="2">The sequence shown here is derived from an EMBL/GenBank/DDBJ whole genome shotgun (WGS) entry which is preliminary data.</text>
</comment>
<keyword evidence="3" id="KW-1185">Reference proteome</keyword>